<feature type="region of interest" description="Disordered" evidence="1">
    <location>
        <begin position="93"/>
        <end position="118"/>
    </location>
</feature>
<evidence type="ECO:0008006" key="4">
    <source>
        <dbReference type="Google" id="ProtNLM"/>
    </source>
</evidence>
<comment type="caution">
    <text evidence="2">The sequence shown here is derived from an EMBL/GenBank/DDBJ whole genome shotgun (WGS) entry which is preliminary data.</text>
</comment>
<accession>A0ABD5PAM5</accession>
<sequence length="118" mass="12507">MSECLTCADELGKPGEHRYRLGPVDSFDWLGELCVDCGADLLERADEGSCLCCGDAADYSVRRLAHTGTEANTRSYAPDRSRAAFCEGHVGEWSPTTDGSVADTADESSAPASGRIEG</sequence>
<organism evidence="2 3">
    <name type="scientific">Halobium salinum</name>
    <dbReference type="NCBI Taxonomy" id="1364940"/>
    <lineage>
        <taxon>Archaea</taxon>
        <taxon>Methanobacteriati</taxon>
        <taxon>Methanobacteriota</taxon>
        <taxon>Stenosarchaea group</taxon>
        <taxon>Halobacteria</taxon>
        <taxon>Halobacteriales</taxon>
        <taxon>Haloferacaceae</taxon>
        <taxon>Halobium</taxon>
    </lineage>
</organism>
<dbReference type="EMBL" id="JBHSDS010000003">
    <property type="protein sequence ID" value="MFC4357747.1"/>
    <property type="molecule type" value="Genomic_DNA"/>
</dbReference>
<name>A0ABD5PAM5_9EURY</name>
<keyword evidence="3" id="KW-1185">Reference proteome</keyword>
<evidence type="ECO:0000313" key="2">
    <source>
        <dbReference type="EMBL" id="MFC4357747.1"/>
    </source>
</evidence>
<dbReference type="AlphaFoldDB" id="A0ABD5PAM5"/>
<proteinExistence type="predicted"/>
<evidence type="ECO:0000313" key="3">
    <source>
        <dbReference type="Proteomes" id="UP001595921"/>
    </source>
</evidence>
<reference evidence="2 3" key="1">
    <citation type="journal article" date="2019" name="Int. J. Syst. Evol. Microbiol.">
        <title>The Global Catalogue of Microorganisms (GCM) 10K type strain sequencing project: providing services to taxonomists for standard genome sequencing and annotation.</title>
        <authorList>
            <consortium name="The Broad Institute Genomics Platform"/>
            <consortium name="The Broad Institute Genome Sequencing Center for Infectious Disease"/>
            <person name="Wu L."/>
            <person name="Ma J."/>
        </authorList>
    </citation>
    <scope>NUCLEOTIDE SEQUENCE [LARGE SCALE GENOMIC DNA]</scope>
    <source>
        <strain evidence="2 3">CGMCC 1.12553</strain>
    </source>
</reference>
<protein>
    <recommendedName>
        <fullName evidence="4">Small CPxCG-related zinc finger protein</fullName>
    </recommendedName>
</protein>
<dbReference type="RefSeq" id="WP_267621942.1">
    <property type="nucleotide sequence ID" value="NZ_JAODIW010000006.1"/>
</dbReference>
<dbReference type="Proteomes" id="UP001595921">
    <property type="component" value="Unassembled WGS sequence"/>
</dbReference>
<evidence type="ECO:0000256" key="1">
    <source>
        <dbReference type="SAM" id="MobiDB-lite"/>
    </source>
</evidence>
<gene>
    <name evidence="2" type="ORF">ACFO0N_07270</name>
</gene>